<name>A0A2S2KP61_9ARCH</name>
<accession>A0A2S2KP61</accession>
<keyword evidence="3" id="KW-1185">Reference proteome</keyword>
<dbReference type="GeneID" id="76209478"/>
<reference evidence="2 3" key="1">
    <citation type="submission" date="2018-05" db="EMBL/GenBank/DDBJ databases">
        <title>genome sequencing of Nitrosopumilus sp. NM25.</title>
        <authorList>
            <person name="Mori K."/>
            <person name="Nakagawa T."/>
        </authorList>
    </citation>
    <scope>NUCLEOTIDE SEQUENCE [LARGE SCALE GENOMIC DNA]</scope>
    <source>
        <strain evidence="2 3">NM25</strain>
    </source>
</reference>
<evidence type="ECO:0000313" key="3">
    <source>
        <dbReference type="Proteomes" id="UP000245829"/>
    </source>
</evidence>
<evidence type="ECO:0000313" key="2">
    <source>
        <dbReference type="EMBL" id="GBH33357.1"/>
    </source>
</evidence>
<protein>
    <recommendedName>
        <fullName evidence="1">HEPN AbiJ-N-terminal domain-containing protein</fullName>
    </recommendedName>
</protein>
<dbReference type="Pfam" id="PF18863">
    <property type="entry name" value="AbiJ_NTD4"/>
    <property type="match status" value="1"/>
</dbReference>
<dbReference type="Proteomes" id="UP000245829">
    <property type="component" value="Unassembled WGS sequence"/>
</dbReference>
<sequence length="289" mass="33437">MSKKPYFFEKDQKIKFQKNDLDSKTRIGLFNIFVRDVLEKYHFKYKTYGGMWSEKDDGFIAWKNFWIVFLEKSISDISVNHESVLDVLEEIFTNSEHKFLLSIFEYELRKDHLLEDQKDTLSDHVNNFLKKKNVGYRIVGDEISIITREEEIVSLNKSFNTPIDIVNTYMKKANKLLTQDNPDFDGSITNSIHAVESICKKITGESNTTLGQALKIIEKESKIELPTPLKQAFDKIYGWSSSNSGVRHGLSEIPKDKLDFEEAQFMLVACSAFVNYLIDESVKAKISLD</sequence>
<evidence type="ECO:0000259" key="1">
    <source>
        <dbReference type="Pfam" id="PF18863"/>
    </source>
</evidence>
<dbReference type="InterPro" id="IPR049503">
    <property type="entry name" value="AbiJ_NTD4"/>
</dbReference>
<dbReference type="AlphaFoldDB" id="A0A2S2KP61"/>
<feature type="domain" description="HEPN AbiJ-N-terminal" evidence="1">
    <location>
        <begin position="13"/>
        <end position="160"/>
    </location>
</feature>
<dbReference type="EMBL" id="BGKI01000001">
    <property type="protein sequence ID" value="GBH33357.1"/>
    <property type="molecule type" value="Genomic_DNA"/>
</dbReference>
<proteinExistence type="predicted"/>
<gene>
    <name evidence="2" type="ORF">NZNM25_01480</name>
</gene>
<dbReference type="RefSeq" id="WP_109876017.1">
    <property type="nucleotide sequence ID" value="NZ_AP026695.1"/>
</dbReference>
<comment type="caution">
    <text evidence="2">The sequence shown here is derived from an EMBL/GenBank/DDBJ whole genome shotgun (WGS) entry which is preliminary data.</text>
</comment>
<organism evidence="2 3">
    <name type="scientific">Nitrosopumilus zosterae</name>
    <dbReference type="NCBI Taxonomy" id="718286"/>
    <lineage>
        <taxon>Archaea</taxon>
        <taxon>Nitrososphaerota</taxon>
        <taxon>Nitrososphaeria</taxon>
        <taxon>Nitrosopumilales</taxon>
        <taxon>Nitrosopumilaceae</taxon>
        <taxon>Nitrosopumilus</taxon>
    </lineage>
</organism>
<dbReference type="OrthoDB" id="382565at2157"/>